<reference evidence="1" key="2">
    <citation type="journal article" date="2015" name="Fish Shellfish Immunol.">
        <title>Early steps in the European eel (Anguilla anguilla)-Vibrio vulnificus interaction in the gills: Role of the RtxA13 toxin.</title>
        <authorList>
            <person name="Callol A."/>
            <person name="Pajuelo D."/>
            <person name="Ebbesson L."/>
            <person name="Teles M."/>
            <person name="MacKenzie S."/>
            <person name="Amaro C."/>
        </authorList>
    </citation>
    <scope>NUCLEOTIDE SEQUENCE</scope>
</reference>
<sequence>MHDISNCFLFIIENRVI</sequence>
<name>A0A0E9SSL9_ANGAN</name>
<evidence type="ECO:0000313" key="1">
    <source>
        <dbReference type="EMBL" id="JAH44296.1"/>
    </source>
</evidence>
<dbReference type="EMBL" id="GBXM01064281">
    <property type="protein sequence ID" value="JAH44296.1"/>
    <property type="molecule type" value="Transcribed_RNA"/>
</dbReference>
<protein>
    <submittedName>
        <fullName evidence="1">Uncharacterized protein</fullName>
    </submittedName>
</protein>
<dbReference type="AlphaFoldDB" id="A0A0E9SSL9"/>
<organism evidence="1">
    <name type="scientific">Anguilla anguilla</name>
    <name type="common">European freshwater eel</name>
    <name type="synonym">Muraena anguilla</name>
    <dbReference type="NCBI Taxonomy" id="7936"/>
    <lineage>
        <taxon>Eukaryota</taxon>
        <taxon>Metazoa</taxon>
        <taxon>Chordata</taxon>
        <taxon>Craniata</taxon>
        <taxon>Vertebrata</taxon>
        <taxon>Euteleostomi</taxon>
        <taxon>Actinopterygii</taxon>
        <taxon>Neopterygii</taxon>
        <taxon>Teleostei</taxon>
        <taxon>Anguilliformes</taxon>
        <taxon>Anguillidae</taxon>
        <taxon>Anguilla</taxon>
    </lineage>
</organism>
<proteinExistence type="predicted"/>
<accession>A0A0E9SSL9</accession>
<reference evidence="1" key="1">
    <citation type="submission" date="2014-11" db="EMBL/GenBank/DDBJ databases">
        <authorList>
            <person name="Amaro Gonzalez C."/>
        </authorList>
    </citation>
    <scope>NUCLEOTIDE SEQUENCE</scope>
</reference>